<dbReference type="InterPro" id="IPR036291">
    <property type="entry name" value="NAD(P)-bd_dom_sf"/>
</dbReference>
<evidence type="ECO:0000256" key="2">
    <source>
        <dbReference type="ARBA" id="ARBA00023002"/>
    </source>
</evidence>
<dbReference type="InterPro" id="IPR002347">
    <property type="entry name" value="SDR_fam"/>
</dbReference>
<dbReference type="PANTHER" id="PTHR24321:SF8">
    <property type="entry name" value="ESTRADIOL 17-BETA-DEHYDROGENASE 8-RELATED"/>
    <property type="match status" value="1"/>
</dbReference>
<evidence type="ECO:0000313" key="3">
    <source>
        <dbReference type="EMBL" id="SFT82036.1"/>
    </source>
</evidence>
<evidence type="ECO:0000313" key="4">
    <source>
        <dbReference type="Proteomes" id="UP000199165"/>
    </source>
</evidence>
<dbReference type="EMBL" id="FPAT01000009">
    <property type="protein sequence ID" value="SFT82036.1"/>
    <property type="molecule type" value="Genomic_DNA"/>
</dbReference>
<dbReference type="Proteomes" id="UP000199165">
    <property type="component" value="Unassembled WGS sequence"/>
</dbReference>
<dbReference type="GO" id="GO:0016491">
    <property type="term" value="F:oxidoreductase activity"/>
    <property type="evidence" value="ECO:0007669"/>
    <property type="project" value="UniProtKB-KW"/>
</dbReference>
<proteinExistence type="inferred from homology"/>
<evidence type="ECO:0000256" key="1">
    <source>
        <dbReference type="ARBA" id="ARBA00006484"/>
    </source>
</evidence>
<keyword evidence="2" id="KW-0560">Oxidoreductase</keyword>
<sequence>MVSGEGLVVIGSGGMGRAIARRLGSGRRVLLADLDENTLESTAESMRSDGHDVTTRRVDVSSRESVAELARTAAELGPVTKLAHTAGLSPARSSASVILRVNLLGAALVLEEFERVVAEGGAGVVISSMAGHMNPPLGEAQEEALAGTPAEELLGLPFTAPEAVTDPGHAYGLSKRANQLRVRRAAVSWGERGTRVNSISPGVISTPMTREELNSEHLGAVCAMVDASAADRPGTPEDIAAAAAFLLGPEATFVSGTDLLVDGGVVAAVRAGRLGDPQPE</sequence>
<reference evidence="4" key="1">
    <citation type="submission" date="2016-10" db="EMBL/GenBank/DDBJ databases">
        <authorList>
            <person name="Varghese N."/>
            <person name="Submissions S."/>
        </authorList>
    </citation>
    <scope>NUCLEOTIDE SEQUENCE [LARGE SCALE GENOMIC DNA]</scope>
    <source>
        <strain evidence="4">DSM 45501</strain>
    </source>
</reference>
<gene>
    <name evidence="3" type="ORF">SAMN04487904_109105</name>
</gene>
<dbReference type="Gene3D" id="3.40.50.720">
    <property type="entry name" value="NAD(P)-binding Rossmann-like Domain"/>
    <property type="match status" value="1"/>
</dbReference>
<dbReference type="STRING" id="995060.SAMN04487904_109105"/>
<dbReference type="NCBIfam" id="NF005395">
    <property type="entry name" value="PRK06940.1"/>
    <property type="match status" value="1"/>
</dbReference>
<dbReference type="SUPFAM" id="SSF51735">
    <property type="entry name" value="NAD(P)-binding Rossmann-fold domains"/>
    <property type="match status" value="1"/>
</dbReference>
<dbReference type="PRINTS" id="PR00081">
    <property type="entry name" value="GDHRDH"/>
</dbReference>
<keyword evidence="4" id="KW-1185">Reference proteome</keyword>
<comment type="similarity">
    <text evidence="1">Belongs to the short-chain dehydrogenases/reductases (SDR) family.</text>
</comment>
<dbReference type="CDD" id="cd05233">
    <property type="entry name" value="SDR_c"/>
    <property type="match status" value="1"/>
</dbReference>
<dbReference type="Pfam" id="PF13561">
    <property type="entry name" value="adh_short_C2"/>
    <property type="match status" value="1"/>
</dbReference>
<dbReference type="AlphaFoldDB" id="A0A1I7B4E0"/>
<dbReference type="Pfam" id="PF00106">
    <property type="entry name" value="adh_short"/>
    <property type="match status" value="1"/>
</dbReference>
<organism evidence="3 4">
    <name type="scientific">Actinopolyspora righensis</name>
    <dbReference type="NCBI Taxonomy" id="995060"/>
    <lineage>
        <taxon>Bacteria</taxon>
        <taxon>Bacillati</taxon>
        <taxon>Actinomycetota</taxon>
        <taxon>Actinomycetes</taxon>
        <taxon>Actinopolysporales</taxon>
        <taxon>Actinopolysporaceae</taxon>
        <taxon>Actinopolyspora</taxon>
        <taxon>Actinopolyspora alba group</taxon>
    </lineage>
</organism>
<accession>A0A1I7B4E0</accession>
<protein>
    <submittedName>
        <fullName evidence="3">NAD(P)-dependent dehydrogenase, short-chain alcohol dehydrogenase family</fullName>
    </submittedName>
</protein>
<name>A0A1I7B4E0_9ACTN</name>
<dbReference type="PANTHER" id="PTHR24321">
    <property type="entry name" value="DEHYDROGENASES, SHORT CHAIN"/>
    <property type="match status" value="1"/>
</dbReference>